<organism evidence="2 3">
    <name type="scientific">Tulasnella calospora MUT 4182</name>
    <dbReference type="NCBI Taxonomy" id="1051891"/>
    <lineage>
        <taxon>Eukaryota</taxon>
        <taxon>Fungi</taxon>
        <taxon>Dikarya</taxon>
        <taxon>Basidiomycota</taxon>
        <taxon>Agaricomycotina</taxon>
        <taxon>Agaricomycetes</taxon>
        <taxon>Cantharellales</taxon>
        <taxon>Tulasnellaceae</taxon>
        <taxon>Tulasnella</taxon>
    </lineage>
</organism>
<feature type="region of interest" description="Disordered" evidence="1">
    <location>
        <begin position="73"/>
        <end position="152"/>
    </location>
</feature>
<keyword evidence="3" id="KW-1185">Reference proteome</keyword>
<dbReference type="EMBL" id="KN822988">
    <property type="protein sequence ID" value="KIO29011.1"/>
    <property type="molecule type" value="Genomic_DNA"/>
</dbReference>
<protein>
    <submittedName>
        <fullName evidence="2">Uncharacterized protein</fullName>
    </submittedName>
</protein>
<evidence type="ECO:0000313" key="3">
    <source>
        <dbReference type="Proteomes" id="UP000054248"/>
    </source>
</evidence>
<feature type="compositionally biased region" description="Polar residues" evidence="1">
    <location>
        <begin position="82"/>
        <end position="94"/>
    </location>
</feature>
<gene>
    <name evidence="2" type="ORF">M407DRAFT_21910</name>
</gene>
<dbReference type="HOGENOM" id="CLU_1723666_0_0_1"/>
<proteinExistence type="predicted"/>
<feature type="region of interest" description="Disordered" evidence="1">
    <location>
        <begin position="1"/>
        <end position="29"/>
    </location>
</feature>
<reference evidence="3" key="2">
    <citation type="submission" date="2015-01" db="EMBL/GenBank/DDBJ databases">
        <title>Evolutionary Origins and Diversification of the Mycorrhizal Mutualists.</title>
        <authorList>
            <consortium name="DOE Joint Genome Institute"/>
            <consortium name="Mycorrhizal Genomics Consortium"/>
            <person name="Kohler A."/>
            <person name="Kuo A."/>
            <person name="Nagy L.G."/>
            <person name="Floudas D."/>
            <person name="Copeland A."/>
            <person name="Barry K.W."/>
            <person name="Cichocki N."/>
            <person name="Veneault-Fourrey C."/>
            <person name="LaButti K."/>
            <person name="Lindquist E.A."/>
            <person name="Lipzen A."/>
            <person name="Lundell T."/>
            <person name="Morin E."/>
            <person name="Murat C."/>
            <person name="Riley R."/>
            <person name="Ohm R."/>
            <person name="Sun H."/>
            <person name="Tunlid A."/>
            <person name="Henrissat B."/>
            <person name="Grigoriev I.V."/>
            <person name="Hibbett D.S."/>
            <person name="Martin F."/>
        </authorList>
    </citation>
    <scope>NUCLEOTIDE SEQUENCE [LARGE SCALE GENOMIC DNA]</scope>
    <source>
        <strain evidence="3">MUT 4182</strain>
    </source>
</reference>
<evidence type="ECO:0000313" key="2">
    <source>
        <dbReference type="EMBL" id="KIO29011.1"/>
    </source>
</evidence>
<dbReference type="Proteomes" id="UP000054248">
    <property type="component" value="Unassembled WGS sequence"/>
</dbReference>
<sequence length="152" mass="16435">MQDNEHNPADTIRAPGSDHEDPSGKVQLSANTTRRLEKLAQWRIDPSFIKFPEGAPEFEGGYATVSRALLGSSPKDAADQVVESSPGNLKSNNYIPHLEGETRRREAEGSNEETRKKDEDGAGGLEHNSDGETSGRLRVSGAQNLPASPGKR</sequence>
<dbReference type="AlphaFoldDB" id="A0A0C3QMF2"/>
<feature type="compositionally biased region" description="Basic and acidic residues" evidence="1">
    <location>
        <begin position="98"/>
        <end position="120"/>
    </location>
</feature>
<name>A0A0C3QMF2_9AGAM</name>
<dbReference type="OrthoDB" id="3298075at2759"/>
<evidence type="ECO:0000256" key="1">
    <source>
        <dbReference type="SAM" id="MobiDB-lite"/>
    </source>
</evidence>
<accession>A0A0C3QMF2</accession>
<reference evidence="2 3" key="1">
    <citation type="submission" date="2014-04" db="EMBL/GenBank/DDBJ databases">
        <authorList>
            <consortium name="DOE Joint Genome Institute"/>
            <person name="Kuo A."/>
            <person name="Girlanda M."/>
            <person name="Perotto S."/>
            <person name="Kohler A."/>
            <person name="Nagy L.G."/>
            <person name="Floudas D."/>
            <person name="Copeland A."/>
            <person name="Barry K.W."/>
            <person name="Cichocki N."/>
            <person name="Veneault-Fourrey C."/>
            <person name="LaButti K."/>
            <person name="Lindquist E.A."/>
            <person name="Lipzen A."/>
            <person name="Lundell T."/>
            <person name="Morin E."/>
            <person name="Murat C."/>
            <person name="Sun H."/>
            <person name="Tunlid A."/>
            <person name="Henrissat B."/>
            <person name="Grigoriev I.V."/>
            <person name="Hibbett D.S."/>
            <person name="Martin F."/>
            <person name="Nordberg H.P."/>
            <person name="Cantor M.N."/>
            <person name="Hua S.X."/>
        </authorList>
    </citation>
    <scope>NUCLEOTIDE SEQUENCE [LARGE SCALE GENOMIC DNA]</scope>
    <source>
        <strain evidence="2 3">MUT 4182</strain>
    </source>
</reference>